<dbReference type="EMBL" id="CAGS01000382">
    <property type="protein sequence ID" value="CCF85064.1"/>
    <property type="molecule type" value="Genomic_DNA"/>
</dbReference>
<proteinExistence type="predicted"/>
<reference evidence="3 4" key="1">
    <citation type="journal article" date="2012" name="ISME J.">
        <title>Nitrification expanded: discovery, physiology and genomics of a nitrite-oxidizing bacterium from the phylum Chloroflexi.</title>
        <authorList>
            <person name="Sorokin D.Y."/>
            <person name="Lucker S."/>
            <person name="Vejmelkova D."/>
            <person name="Kostrikina N.A."/>
            <person name="Kleerebezem R."/>
            <person name="Rijpstra W.I."/>
            <person name="Damste J.S."/>
            <person name="Le Paslier D."/>
            <person name="Muyzer G."/>
            <person name="Wagner M."/>
            <person name="van Loosdrecht M.C."/>
            <person name="Daims H."/>
        </authorList>
    </citation>
    <scope>NUCLEOTIDE SEQUENCE [LARGE SCALE GENOMIC DNA]</scope>
    <source>
        <strain evidence="4">none</strain>
    </source>
</reference>
<dbReference type="RefSeq" id="WP_008479707.1">
    <property type="nucleotide sequence ID" value="NZ_CAGS01000382.1"/>
</dbReference>
<evidence type="ECO:0000259" key="2">
    <source>
        <dbReference type="PROSITE" id="PS50206"/>
    </source>
</evidence>
<organism evidence="3 4">
    <name type="scientific">Nitrolancea hollandica Lb</name>
    <dbReference type="NCBI Taxonomy" id="1129897"/>
    <lineage>
        <taxon>Bacteria</taxon>
        <taxon>Pseudomonadati</taxon>
        <taxon>Thermomicrobiota</taxon>
        <taxon>Thermomicrobia</taxon>
        <taxon>Sphaerobacterales</taxon>
        <taxon>Sphaerobacterineae</taxon>
        <taxon>Sphaerobacteraceae</taxon>
        <taxon>Nitrolancea</taxon>
    </lineage>
</organism>
<dbReference type="SUPFAM" id="SSF52821">
    <property type="entry name" value="Rhodanese/Cell cycle control phosphatase"/>
    <property type="match status" value="2"/>
</dbReference>
<protein>
    <submittedName>
        <fullName evidence="3">Putative Thiosulfate sulfurtransferase</fullName>
        <ecNumber evidence="3">2.8.1.1</ecNumber>
    </submittedName>
</protein>
<name>I4EK52_9BACT</name>
<dbReference type="PANTHER" id="PTHR43855">
    <property type="entry name" value="THIOSULFATE SULFURTRANSFERASE"/>
    <property type="match status" value="1"/>
</dbReference>
<dbReference type="PROSITE" id="PS00380">
    <property type="entry name" value="RHODANESE_1"/>
    <property type="match status" value="1"/>
</dbReference>
<dbReference type="AlphaFoldDB" id="I4EK52"/>
<feature type="domain" description="Rhodanese" evidence="2">
    <location>
        <begin position="210"/>
        <end position="315"/>
    </location>
</feature>
<dbReference type="Pfam" id="PF00581">
    <property type="entry name" value="Rhodanese"/>
    <property type="match status" value="2"/>
</dbReference>
<comment type="caution">
    <text evidence="3">The sequence shown here is derived from an EMBL/GenBank/DDBJ whole genome shotgun (WGS) entry which is preliminary data.</text>
</comment>
<dbReference type="CDD" id="cd01449">
    <property type="entry name" value="TST_Repeat_2"/>
    <property type="match status" value="1"/>
</dbReference>
<keyword evidence="3" id="KW-0808">Transferase</keyword>
<evidence type="ECO:0000313" key="4">
    <source>
        <dbReference type="Proteomes" id="UP000004221"/>
    </source>
</evidence>
<dbReference type="Proteomes" id="UP000004221">
    <property type="component" value="Unassembled WGS sequence"/>
</dbReference>
<dbReference type="Gene3D" id="3.40.250.10">
    <property type="entry name" value="Rhodanese-like domain"/>
    <property type="match status" value="2"/>
</dbReference>
<dbReference type="PANTHER" id="PTHR43855:SF1">
    <property type="entry name" value="THIOSULFATE SULFURTRANSFERASE"/>
    <property type="match status" value="1"/>
</dbReference>
<dbReference type="InterPro" id="IPR036873">
    <property type="entry name" value="Rhodanese-like_dom_sf"/>
</dbReference>
<dbReference type="CDD" id="cd01448">
    <property type="entry name" value="TST_Repeat_1"/>
    <property type="match status" value="1"/>
</dbReference>
<sequence>MKSRTSGTAGMSRRAFLGGVAGFVAVSLIACGGNEAAPMASGSTAPASPSASPVGYARGDILIDAQNLKQEMAGGVRVVALTPRSEYDKGHIEGAVQIDWPDLELSDTSSDAPIQEWRDAVQRKLGALGLSASDRIVIYDEGSLFASRLWWVLDYLGHKDKRVLNGGLPAWVQANGGVVTGPANPAPATYTGTLNPLVLAQLGAVRAAVGDSQVVLLDVRSPDEYRAGHIPGAVNVPYLQNAVESTPKFWKTQADLQRMYAAAGAVPEKKIIPYCSTGVRSAVTFLTLTLIGYPDVALFSGSWAEWSAHPDLPVEK</sequence>
<dbReference type="GO" id="GO:0004792">
    <property type="term" value="F:thiosulfate-cyanide sulfurtransferase activity"/>
    <property type="evidence" value="ECO:0007669"/>
    <property type="project" value="UniProtKB-EC"/>
</dbReference>
<dbReference type="PROSITE" id="PS51318">
    <property type="entry name" value="TAT"/>
    <property type="match status" value="1"/>
</dbReference>
<feature type="domain" description="Rhodanese" evidence="2">
    <location>
        <begin position="72"/>
        <end position="180"/>
    </location>
</feature>
<dbReference type="PROSITE" id="PS50206">
    <property type="entry name" value="RHODANESE_3"/>
    <property type="match status" value="2"/>
</dbReference>
<dbReference type="InterPro" id="IPR051126">
    <property type="entry name" value="Thiosulfate_sulfurtransferase"/>
</dbReference>
<dbReference type="SMART" id="SM00450">
    <property type="entry name" value="RHOD"/>
    <property type="match status" value="2"/>
</dbReference>
<evidence type="ECO:0000313" key="3">
    <source>
        <dbReference type="EMBL" id="CCF85064.1"/>
    </source>
</evidence>
<keyword evidence="4" id="KW-1185">Reference proteome</keyword>
<dbReference type="OrthoDB" id="9770030at2"/>
<dbReference type="PROSITE" id="PS51257">
    <property type="entry name" value="PROKAR_LIPOPROTEIN"/>
    <property type="match status" value="1"/>
</dbReference>
<keyword evidence="1" id="KW-0677">Repeat</keyword>
<gene>
    <name evidence="3" type="ORF">NITHO_4420002</name>
</gene>
<evidence type="ECO:0000256" key="1">
    <source>
        <dbReference type="ARBA" id="ARBA00022737"/>
    </source>
</evidence>
<dbReference type="InterPro" id="IPR006311">
    <property type="entry name" value="TAT_signal"/>
</dbReference>
<dbReference type="EC" id="2.8.1.1" evidence="3"/>
<dbReference type="InterPro" id="IPR001763">
    <property type="entry name" value="Rhodanese-like_dom"/>
</dbReference>
<accession>I4EK52</accession>
<dbReference type="InterPro" id="IPR001307">
    <property type="entry name" value="Thiosulphate_STrfase_CS"/>
</dbReference>